<dbReference type="PANTHER" id="PTHR24421:SF10">
    <property type="entry name" value="NITRATE_NITRITE SENSOR PROTEIN NARQ"/>
    <property type="match status" value="1"/>
</dbReference>
<evidence type="ECO:0000256" key="1">
    <source>
        <dbReference type="ARBA" id="ARBA00000085"/>
    </source>
</evidence>
<dbReference type="GO" id="GO:0016301">
    <property type="term" value="F:kinase activity"/>
    <property type="evidence" value="ECO:0007669"/>
    <property type="project" value="UniProtKB-KW"/>
</dbReference>
<accession>A0ABT9CC06</accession>
<evidence type="ECO:0000256" key="8">
    <source>
        <dbReference type="ARBA" id="ARBA00023012"/>
    </source>
</evidence>
<keyword evidence="8" id="KW-0902">Two-component regulatory system</keyword>
<feature type="transmembrane region" description="Helical" evidence="9">
    <location>
        <begin position="7"/>
        <end position="24"/>
    </location>
</feature>
<keyword evidence="12" id="KW-1185">Reference proteome</keyword>
<dbReference type="Pfam" id="PF07730">
    <property type="entry name" value="HisKA_3"/>
    <property type="match status" value="1"/>
</dbReference>
<dbReference type="PANTHER" id="PTHR24421">
    <property type="entry name" value="NITRATE/NITRITE SENSOR PROTEIN NARX-RELATED"/>
    <property type="match status" value="1"/>
</dbReference>
<evidence type="ECO:0000256" key="2">
    <source>
        <dbReference type="ARBA" id="ARBA00012438"/>
    </source>
</evidence>
<dbReference type="Proteomes" id="UP001240171">
    <property type="component" value="Unassembled WGS sequence"/>
</dbReference>
<keyword evidence="5" id="KW-0547">Nucleotide-binding</keyword>
<evidence type="ECO:0000259" key="10">
    <source>
        <dbReference type="Pfam" id="PF07730"/>
    </source>
</evidence>
<evidence type="ECO:0000256" key="7">
    <source>
        <dbReference type="ARBA" id="ARBA00022840"/>
    </source>
</evidence>
<feature type="domain" description="Signal transduction histidine kinase subgroup 3 dimerisation and phosphoacceptor" evidence="10">
    <location>
        <begin position="81"/>
        <end position="143"/>
    </location>
</feature>
<evidence type="ECO:0000256" key="4">
    <source>
        <dbReference type="ARBA" id="ARBA00022679"/>
    </source>
</evidence>
<evidence type="ECO:0000313" key="11">
    <source>
        <dbReference type="EMBL" id="MDO7906798.1"/>
    </source>
</evidence>
<feature type="transmembrane region" description="Helical" evidence="9">
    <location>
        <begin position="44"/>
        <end position="64"/>
    </location>
</feature>
<evidence type="ECO:0000313" key="12">
    <source>
        <dbReference type="Proteomes" id="UP001240171"/>
    </source>
</evidence>
<reference evidence="11 12" key="1">
    <citation type="submission" date="2023-07" db="EMBL/GenBank/DDBJ databases">
        <title>Paenibacillus sp. JX-17 nov. isolated from soil.</title>
        <authorList>
            <person name="Wan Y."/>
            <person name="Liu B."/>
        </authorList>
    </citation>
    <scope>NUCLEOTIDE SEQUENCE [LARGE SCALE GENOMIC DNA]</scope>
    <source>
        <strain evidence="11 12">JX-17</strain>
    </source>
</reference>
<comment type="catalytic activity">
    <reaction evidence="1">
        <text>ATP + protein L-histidine = ADP + protein N-phospho-L-histidine.</text>
        <dbReference type="EC" id="2.7.13.3"/>
    </reaction>
</comment>
<organism evidence="11 12">
    <name type="scientific">Paenibacillus lacisoli</name>
    <dbReference type="NCBI Taxonomy" id="3064525"/>
    <lineage>
        <taxon>Bacteria</taxon>
        <taxon>Bacillati</taxon>
        <taxon>Bacillota</taxon>
        <taxon>Bacilli</taxon>
        <taxon>Bacillales</taxon>
        <taxon>Paenibacillaceae</taxon>
        <taxon>Paenibacillus</taxon>
    </lineage>
</organism>
<protein>
    <recommendedName>
        <fullName evidence="2">histidine kinase</fullName>
        <ecNumber evidence="2">2.7.13.3</ecNumber>
    </recommendedName>
</protein>
<dbReference type="InterPro" id="IPR011712">
    <property type="entry name" value="Sig_transdc_His_kin_sub3_dim/P"/>
</dbReference>
<dbReference type="InterPro" id="IPR036890">
    <property type="entry name" value="HATPase_C_sf"/>
</dbReference>
<dbReference type="Gene3D" id="3.30.565.10">
    <property type="entry name" value="Histidine kinase-like ATPase, C-terminal domain"/>
    <property type="match status" value="1"/>
</dbReference>
<evidence type="ECO:0000256" key="3">
    <source>
        <dbReference type="ARBA" id="ARBA00022553"/>
    </source>
</evidence>
<keyword evidence="6 11" id="KW-0418">Kinase</keyword>
<keyword evidence="4" id="KW-0808">Transferase</keyword>
<keyword evidence="7" id="KW-0067">ATP-binding</keyword>
<dbReference type="CDD" id="cd16917">
    <property type="entry name" value="HATPase_UhpB-NarQ-NarX-like"/>
    <property type="match status" value="1"/>
</dbReference>
<dbReference type="Gene3D" id="1.20.5.1930">
    <property type="match status" value="1"/>
</dbReference>
<keyword evidence="9" id="KW-0472">Membrane</keyword>
<evidence type="ECO:0000256" key="6">
    <source>
        <dbReference type="ARBA" id="ARBA00022777"/>
    </source>
</evidence>
<name>A0ABT9CC06_9BACL</name>
<keyword evidence="9" id="KW-0812">Transmembrane</keyword>
<sequence>MSYKQLKWMILLIPTLTVGLWEYIRHQLLMPYLSMGAGNWLTPLIVYIVSVTLLSRLFTMMETARSELERERASKASLEAREQLARELHDGIAQSLFLLSVKLDKAKRHDPNPAITQDLQEITKTVHEVNRYVRQAISDLREVHEELPEEPPLDLRRKVAALTESILPGTLLDWHIADDQLVPREQAELLACIREGLLNARKHAQAERTAVVGRKTRTGWEVVIEDDGIGITGDPLLIPDRYGLRITRERAAQMGWMFSFEHEPGCTRMIIQKEETL</sequence>
<gene>
    <name evidence="11" type="ORF">Q5741_10215</name>
</gene>
<comment type="caution">
    <text evidence="11">The sequence shown here is derived from an EMBL/GenBank/DDBJ whole genome shotgun (WGS) entry which is preliminary data.</text>
</comment>
<dbReference type="InterPro" id="IPR050482">
    <property type="entry name" value="Sensor_HK_TwoCompSys"/>
</dbReference>
<evidence type="ECO:0000256" key="5">
    <source>
        <dbReference type="ARBA" id="ARBA00022741"/>
    </source>
</evidence>
<keyword evidence="9" id="KW-1133">Transmembrane helix</keyword>
<proteinExistence type="predicted"/>
<dbReference type="EC" id="2.7.13.3" evidence="2"/>
<dbReference type="SUPFAM" id="SSF55874">
    <property type="entry name" value="ATPase domain of HSP90 chaperone/DNA topoisomerase II/histidine kinase"/>
    <property type="match status" value="1"/>
</dbReference>
<keyword evidence="3" id="KW-0597">Phosphoprotein</keyword>
<dbReference type="EMBL" id="JAUQTB010000004">
    <property type="protein sequence ID" value="MDO7906798.1"/>
    <property type="molecule type" value="Genomic_DNA"/>
</dbReference>
<evidence type="ECO:0000256" key="9">
    <source>
        <dbReference type="SAM" id="Phobius"/>
    </source>
</evidence>
<dbReference type="RefSeq" id="WP_305023993.1">
    <property type="nucleotide sequence ID" value="NZ_JAUQTB010000004.1"/>
</dbReference>